<dbReference type="EMBL" id="JARAYU010000007">
    <property type="protein sequence ID" value="MDX3702281.1"/>
    <property type="molecule type" value="Genomic_DNA"/>
</dbReference>
<dbReference type="Gene3D" id="1.25.40.10">
    <property type="entry name" value="Tetratricopeptide repeat domain"/>
    <property type="match status" value="1"/>
</dbReference>
<dbReference type="Pfam" id="PF13374">
    <property type="entry name" value="TPR_10"/>
    <property type="match status" value="2"/>
</dbReference>
<proteinExistence type="predicted"/>
<dbReference type="InterPro" id="IPR011990">
    <property type="entry name" value="TPR-like_helical_dom_sf"/>
</dbReference>
<evidence type="ECO:0000313" key="3">
    <source>
        <dbReference type="Proteomes" id="UP001271274"/>
    </source>
</evidence>
<protein>
    <submittedName>
        <fullName evidence="2">Tetratricopeptide repeat protein</fullName>
    </submittedName>
</protein>
<name>A0ABU4NHZ2_9ACTN</name>
<dbReference type="PANTHER" id="PTHR19959:SF119">
    <property type="entry name" value="FUNGAL LIPASE-LIKE DOMAIN-CONTAINING PROTEIN"/>
    <property type="match status" value="1"/>
</dbReference>
<sequence>MGAGDYTVQAHRKLAHAVDDVLALRQVLGDFLSGEPLINPAESELRDFLKALKRSMPDGGPLVVVWSGHGFSSAGGLRLPVTDSGADADDGFAVSDVVGPCALSGANQVLFVFDTCFSGEAIPAGDLATQIMRQTQPSGQVWVGVMSSCLSVETARDGLFGKLLRKILADGPDAPELRVRWSPHNEYVRGDDLCDAVLKEWGSGIQSPDYQSRGSAWWMVPNPLYRPGAPEQVVEHLLLAARGGASVDERSWFTGRTGQVNQVVGWVHGRRPGLHVVTGSAGTGKSAIVGRVVSLSNPEERRRLLDEGRASSHVLPRERSVHAHVHARGLTADLAADLLAGQLVQRNVLRPQEMRRNASELVGQVQRAVEDGAEPPVVVVDGLDEARGEAFTIADELLTRLAPHAVVIVSTRERQRGDSRPSLVTTLAPEGADMDLDDPAVEQQGRADLAEYVRLRLEAVDPRMDAAVVAAHLAGAVKAGAQQNFLLARLVTDQLTAAPLDTTAAGWQDKVSGSIEDAIDTDLANVAPAPHGQAVRGLPSTDLARTVLRALTWGYGAGFPEDEWLCVANAQMLDGTEVTREDLTWVLDQLGRHIVQDGEAGVAVYRMAHQSLADHLRQPYGGSPEQPFNPQALAVAQALLTRYRALFSGGVPAESPAYLWRFVWRHVADAGPGGLDMLRSLSEEIPVLQPDVASAALSLAERFRYWGRRVDAVAPAEEAAGLYRALVEGNPAFVPDLAMALNNLGVRYSEVGRRVDAVAPTEEAAGLYRALAEDNPAFVPDLAMALNNLGVRYSEVGRRVDAVAPAEEAVRLRRALAEDNPAFVPNLANALNNLGALYSEVGRRVDAVAPTEEAVRLRRALAEDNPAFVPNLASALNNLGVRYSEVGRRVDAVAPTEEAAGLYRS</sequence>
<dbReference type="SUPFAM" id="SSF48452">
    <property type="entry name" value="TPR-like"/>
    <property type="match status" value="2"/>
</dbReference>
<evidence type="ECO:0000313" key="2">
    <source>
        <dbReference type="EMBL" id="MDX3702281.1"/>
    </source>
</evidence>
<gene>
    <name evidence="2" type="ORF">PV662_21370</name>
</gene>
<evidence type="ECO:0000259" key="1">
    <source>
        <dbReference type="Pfam" id="PF13191"/>
    </source>
</evidence>
<dbReference type="RefSeq" id="WP_319062522.1">
    <property type="nucleotide sequence ID" value="NZ_JARAYU010000007.1"/>
</dbReference>
<dbReference type="Proteomes" id="UP001271274">
    <property type="component" value="Unassembled WGS sequence"/>
</dbReference>
<reference evidence="2 3" key="1">
    <citation type="journal article" date="2023" name="Microb. Genom.">
        <title>Mesoterricola silvestris gen. nov., sp. nov., Mesoterricola sediminis sp. nov., Geothrix oryzae sp. nov., Geothrix edaphica sp. nov., Geothrix rubra sp. nov., and Geothrix limicola sp. nov., six novel members of Acidobacteriota isolated from soils.</title>
        <authorList>
            <person name="Weisberg A.J."/>
            <person name="Pearce E."/>
            <person name="Kramer C.G."/>
            <person name="Chang J.H."/>
            <person name="Clarke C.R."/>
        </authorList>
    </citation>
    <scope>NUCLEOTIDE SEQUENCE [LARGE SCALE GENOMIC DNA]</scope>
    <source>
        <strain evidence="2 3">ID09-01A</strain>
    </source>
</reference>
<comment type="caution">
    <text evidence="2">The sequence shown here is derived from an EMBL/GenBank/DDBJ whole genome shotgun (WGS) entry which is preliminary data.</text>
</comment>
<keyword evidence="3" id="KW-1185">Reference proteome</keyword>
<organism evidence="2 3">
    <name type="scientific">Streptomyces europaeiscabiei</name>
    <dbReference type="NCBI Taxonomy" id="146819"/>
    <lineage>
        <taxon>Bacteria</taxon>
        <taxon>Bacillati</taxon>
        <taxon>Actinomycetota</taxon>
        <taxon>Actinomycetes</taxon>
        <taxon>Kitasatosporales</taxon>
        <taxon>Streptomycetaceae</taxon>
        <taxon>Streptomyces</taxon>
    </lineage>
</organism>
<dbReference type="PANTHER" id="PTHR19959">
    <property type="entry name" value="KINESIN LIGHT CHAIN"/>
    <property type="match status" value="1"/>
</dbReference>
<feature type="domain" description="Orc1-like AAA ATPase" evidence="1">
    <location>
        <begin position="253"/>
        <end position="407"/>
    </location>
</feature>
<dbReference type="InterPro" id="IPR041664">
    <property type="entry name" value="AAA_16"/>
</dbReference>
<feature type="non-terminal residue" evidence="2">
    <location>
        <position position="905"/>
    </location>
</feature>
<dbReference type="Pfam" id="PF13191">
    <property type="entry name" value="AAA_16"/>
    <property type="match status" value="1"/>
</dbReference>
<dbReference type="InterPro" id="IPR027417">
    <property type="entry name" value="P-loop_NTPase"/>
</dbReference>
<accession>A0ABU4NHZ2</accession>
<dbReference type="SUPFAM" id="SSF52540">
    <property type="entry name" value="P-loop containing nucleoside triphosphate hydrolases"/>
    <property type="match status" value="1"/>
</dbReference>